<proteinExistence type="predicted"/>
<reference evidence="2" key="1">
    <citation type="journal article" date="2020" name="Nature">
        <title>Giant virus diversity and host interactions through global metagenomics.</title>
        <authorList>
            <person name="Schulz F."/>
            <person name="Roux S."/>
            <person name="Paez-Espino D."/>
            <person name="Jungbluth S."/>
            <person name="Walsh D.A."/>
            <person name="Denef V.J."/>
            <person name="McMahon K.D."/>
            <person name="Konstantinidis K.T."/>
            <person name="Eloe-Fadrosh E.A."/>
            <person name="Kyrpides N.C."/>
            <person name="Woyke T."/>
        </authorList>
    </citation>
    <scope>NUCLEOTIDE SEQUENCE</scope>
    <source>
        <strain evidence="2">GVMAG-M-3300009422-16</strain>
    </source>
</reference>
<protein>
    <recommendedName>
        <fullName evidence="1">DUF5872 domain-containing protein</fullName>
    </recommendedName>
</protein>
<organism evidence="2">
    <name type="scientific">viral metagenome</name>
    <dbReference type="NCBI Taxonomy" id="1070528"/>
    <lineage>
        <taxon>unclassified sequences</taxon>
        <taxon>metagenomes</taxon>
        <taxon>organismal metagenomes</taxon>
    </lineage>
</organism>
<dbReference type="InterPro" id="IPR043803">
    <property type="entry name" value="DUF5872"/>
</dbReference>
<feature type="domain" description="DUF5872" evidence="1">
    <location>
        <begin position="3"/>
        <end position="92"/>
    </location>
</feature>
<evidence type="ECO:0000259" key="1">
    <source>
        <dbReference type="Pfam" id="PF19197"/>
    </source>
</evidence>
<dbReference type="Pfam" id="PF19197">
    <property type="entry name" value="DUF5872"/>
    <property type="match status" value="1"/>
</dbReference>
<evidence type="ECO:0000313" key="2">
    <source>
        <dbReference type="EMBL" id="QHS86562.1"/>
    </source>
</evidence>
<accession>A0A6C0B3C4</accession>
<dbReference type="AlphaFoldDB" id="A0A6C0B3C4"/>
<sequence>MYIQKIYKELGGKYKNKKNKNASTTRWNKEKWIQVIPYLKNGEKITCGMSNKKTKVCRPLKRINKNTPITIDELLKLHSQADLIKLANKKNKNMSGRVYWKTLKFIKNKSLK</sequence>
<dbReference type="EMBL" id="MN739058">
    <property type="protein sequence ID" value="QHS86562.1"/>
    <property type="molecule type" value="Genomic_DNA"/>
</dbReference>
<name>A0A6C0B3C4_9ZZZZ</name>